<organism evidence="1 2">
    <name type="scientific">Enterobacter soli</name>
    <dbReference type="NCBI Taxonomy" id="885040"/>
    <lineage>
        <taxon>Bacteria</taxon>
        <taxon>Pseudomonadati</taxon>
        <taxon>Pseudomonadota</taxon>
        <taxon>Gammaproteobacteria</taxon>
        <taxon>Enterobacterales</taxon>
        <taxon>Enterobacteriaceae</taxon>
        <taxon>Enterobacter</taxon>
    </lineage>
</organism>
<name>A0AAW8HGI6_9ENTR</name>
<reference evidence="1 2" key="1">
    <citation type="submission" date="2023-08" db="EMBL/GenBank/DDBJ databases">
        <authorList>
            <person name="Dale J."/>
        </authorList>
    </citation>
    <scope>NUCLEOTIDE SEQUENCE [LARGE SCALE GENOMIC DNA]</scope>
    <source>
        <strain evidence="1 2">2023EL-00788</strain>
    </source>
</reference>
<evidence type="ECO:0000313" key="2">
    <source>
        <dbReference type="Proteomes" id="UP001225042"/>
    </source>
</evidence>
<keyword evidence="2" id="KW-1185">Reference proteome</keyword>
<evidence type="ECO:0000313" key="1">
    <source>
        <dbReference type="EMBL" id="MDQ2258881.1"/>
    </source>
</evidence>
<accession>A0AAW8HGI6</accession>
<dbReference type="AlphaFoldDB" id="A0AAW8HGI6"/>
<dbReference type="Proteomes" id="UP001225042">
    <property type="component" value="Unassembled WGS sequence"/>
</dbReference>
<gene>
    <name evidence="1" type="ORF">RBJ67_22395</name>
</gene>
<comment type="caution">
    <text evidence="1">The sequence shown here is derived from an EMBL/GenBank/DDBJ whole genome shotgun (WGS) entry which is preliminary data.</text>
</comment>
<sequence length="58" mass="6830">MTDFRNDTTAREDEGVVIERLQGGWHVNRGNEQHIIRQSEDERLRRLELIRAAAEGRK</sequence>
<proteinExistence type="predicted"/>
<dbReference type="EMBL" id="JAVDKS010000012">
    <property type="protein sequence ID" value="MDQ2258881.1"/>
    <property type="molecule type" value="Genomic_DNA"/>
</dbReference>
<dbReference type="RefSeq" id="WP_306684551.1">
    <property type="nucleotide sequence ID" value="NZ_JAVDKR010000015.1"/>
</dbReference>
<protein>
    <submittedName>
        <fullName evidence="1">Uncharacterized protein</fullName>
    </submittedName>
</protein>